<evidence type="ECO:0000313" key="1">
    <source>
        <dbReference type="EMBL" id="OGK37528.1"/>
    </source>
</evidence>
<reference evidence="1 2" key="1">
    <citation type="journal article" date="2016" name="Nat. Commun.">
        <title>Thousands of microbial genomes shed light on interconnected biogeochemical processes in an aquifer system.</title>
        <authorList>
            <person name="Anantharaman K."/>
            <person name="Brown C.T."/>
            <person name="Hug L.A."/>
            <person name="Sharon I."/>
            <person name="Castelle C.J."/>
            <person name="Probst A.J."/>
            <person name="Thomas B.C."/>
            <person name="Singh A."/>
            <person name="Wilkins M.J."/>
            <person name="Karaoz U."/>
            <person name="Brodie E.L."/>
            <person name="Williams K.H."/>
            <person name="Hubbard S.S."/>
            <person name="Banfield J.F."/>
        </authorList>
    </citation>
    <scope>NUCLEOTIDE SEQUENCE [LARGE SCALE GENOMIC DNA]</scope>
</reference>
<accession>A0A1F7I2D2</accession>
<evidence type="ECO:0000313" key="2">
    <source>
        <dbReference type="Proteomes" id="UP000176803"/>
    </source>
</evidence>
<organism evidence="1 2">
    <name type="scientific">Candidatus Roizmanbacteria bacterium RIFCSPHIGHO2_12_FULL_41_11</name>
    <dbReference type="NCBI Taxonomy" id="1802052"/>
    <lineage>
        <taxon>Bacteria</taxon>
        <taxon>Candidatus Roizmaniibacteriota</taxon>
    </lineage>
</organism>
<name>A0A1F7I2D2_9BACT</name>
<protein>
    <submittedName>
        <fullName evidence="1">Uncharacterized protein</fullName>
    </submittedName>
</protein>
<gene>
    <name evidence="1" type="ORF">A3F03_04925</name>
</gene>
<sequence length="86" mass="9788">MSHIANELDIKTDLIRCVMASLSPQVFEDKNFKVFFGHALKNLNLIREKMGESKFGEVMLRIKKASDGQNPINKRREDLLTAAVLI</sequence>
<dbReference type="Proteomes" id="UP000176803">
    <property type="component" value="Unassembled WGS sequence"/>
</dbReference>
<comment type="caution">
    <text evidence="1">The sequence shown here is derived from an EMBL/GenBank/DDBJ whole genome shotgun (WGS) entry which is preliminary data.</text>
</comment>
<dbReference type="AlphaFoldDB" id="A0A1F7I2D2"/>
<proteinExistence type="predicted"/>
<dbReference type="EMBL" id="MGAC01000038">
    <property type="protein sequence ID" value="OGK37528.1"/>
    <property type="molecule type" value="Genomic_DNA"/>
</dbReference>